<proteinExistence type="predicted"/>
<dbReference type="AlphaFoldDB" id="A0A0E9RJ35"/>
<reference evidence="2" key="1">
    <citation type="submission" date="2014-11" db="EMBL/GenBank/DDBJ databases">
        <authorList>
            <person name="Amaro Gonzalez C."/>
        </authorList>
    </citation>
    <scope>NUCLEOTIDE SEQUENCE</scope>
</reference>
<name>A0A0E9RJ35_ANGAN</name>
<feature type="region of interest" description="Disordered" evidence="1">
    <location>
        <begin position="1"/>
        <end position="27"/>
    </location>
</feature>
<feature type="compositionally biased region" description="Polar residues" evidence="1">
    <location>
        <begin position="1"/>
        <end position="10"/>
    </location>
</feature>
<evidence type="ECO:0000313" key="2">
    <source>
        <dbReference type="EMBL" id="JAH28333.1"/>
    </source>
</evidence>
<sequence>MKAYASTSIGKNIHEPAEVNDTLAHYR</sequence>
<protein>
    <submittedName>
        <fullName evidence="2">Uncharacterized protein</fullName>
    </submittedName>
</protein>
<evidence type="ECO:0000256" key="1">
    <source>
        <dbReference type="SAM" id="MobiDB-lite"/>
    </source>
</evidence>
<dbReference type="EMBL" id="GBXM01080244">
    <property type="protein sequence ID" value="JAH28333.1"/>
    <property type="molecule type" value="Transcribed_RNA"/>
</dbReference>
<reference evidence="2" key="2">
    <citation type="journal article" date="2015" name="Fish Shellfish Immunol.">
        <title>Early steps in the European eel (Anguilla anguilla)-Vibrio vulnificus interaction in the gills: Role of the RtxA13 toxin.</title>
        <authorList>
            <person name="Callol A."/>
            <person name="Pajuelo D."/>
            <person name="Ebbesson L."/>
            <person name="Teles M."/>
            <person name="MacKenzie S."/>
            <person name="Amaro C."/>
        </authorList>
    </citation>
    <scope>NUCLEOTIDE SEQUENCE</scope>
</reference>
<organism evidence="2">
    <name type="scientific">Anguilla anguilla</name>
    <name type="common">European freshwater eel</name>
    <name type="synonym">Muraena anguilla</name>
    <dbReference type="NCBI Taxonomy" id="7936"/>
    <lineage>
        <taxon>Eukaryota</taxon>
        <taxon>Metazoa</taxon>
        <taxon>Chordata</taxon>
        <taxon>Craniata</taxon>
        <taxon>Vertebrata</taxon>
        <taxon>Euteleostomi</taxon>
        <taxon>Actinopterygii</taxon>
        <taxon>Neopterygii</taxon>
        <taxon>Teleostei</taxon>
        <taxon>Anguilliformes</taxon>
        <taxon>Anguillidae</taxon>
        <taxon>Anguilla</taxon>
    </lineage>
</organism>
<accession>A0A0E9RJ35</accession>